<dbReference type="Proteomes" id="UP000578112">
    <property type="component" value="Unassembled WGS sequence"/>
</dbReference>
<gene>
    <name evidence="5" type="ORF">BJ971_004791</name>
</gene>
<dbReference type="GO" id="GO:0005829">
    <property type="term" value="C:cytosol"/>
    <property type="evidence" value="ECO:0007669"/>
    <property type="project" value="TreeGrafter"/>
</dbReference>
<dbReference type="EC" id="3.6.1.55" evidence="5"/>
<dbReference type="InterPro" id="IPR020476">
    <property type="entry name" value="Nudix_hydrolase"/>
</dbReference>
<name>A0A7W7I0R9_9ACTN</name>
<dbReference type="PANTHER" id="PTHR16099">
    <property type="entry name" value="8-OXO-DGTP DIPHOSPHATES NUDT15"/>
    <property type="match status" value="1"/>
</dbReference>
<dbReference type="CDD" id="cd04678">
    <property type="entry name" value="NUDIX_MTH2_Nudt15"/>
    <property type="match status" value="1"/>
</dbReference>
<comment type="similarity">
    <text evidence="1 3">Belongs to the Nudix hydrolase family.</text>
</comment>
<dbReference type="GO" id="GO:0035539">
    <property type="term" value="F:8-oxo-7,8-dihydrodeoxyguanosine triphosphate pyrophosphatase activity"/>
    <property type="evidence" value="ECO:0007669"/>
    <property type="project" value="UniProtKB-EC"/>
</dbReference>
<dbReference type="RefSeq" id="WP_184995442.1">
    <property type="nucleotide sequence ID" value="NZ_BOMK01000048.1"/>
</dbReference>
<dbReference type="Pfam" id="PF00293">
    <property type="entry name" value="NUDIX"/>
    <property type="match status" value="1"/>
</dbReference>
<evidence type="ECO:0000313" key="5">
    <source>
        <dbReference type="EMBL" id="MBB4764235.1"/>
    </source>
</evidence>
<dbReference type="FunFam" id="3.90.79.10:FF:000060">
    <property type="entry name" value="Nudix hydrolase 1"/>
    <property type="match status" value="1"/>
</dbReference>
<organism evidence="5 6">
    <name type="scientific">Actinoplanes digitatis</name>
    <dbReference type="NCBI Taxonomy" id="1868"/>
    <lineage>
        <taxon>Bacteria</taxon>
        <taxon>Bacillati</taxon>
        <taxon>Actinomycetota</taxon>
        <taxon>Actinomycetes</taxon>
        <taxon>Micromonosporales</taxon>
        <taxon>Micromonosporaceae</taxon>
        <taxon>Actinoplanes</taxon>
    </lineage>
</organism>
<dbReference type="PROSITE" id="PS51462">
    <property type="entry name" value="NUDIX"/>
    <property type="match status" value="1"/>
</dbReference>
<dbReference type="SUPFAM" id="SSF55811">
    <property type="entry name" value="Nudix"/>
    <property type="match status" value="1"/>
</dbReference>
<feature type="domain" description="Nudix hydrolase" evidence="4">
    <location>
        <begin position="3"/>
        <end position="132"/>
    </location>
</feature>
<evidence type="ECO:0000259" key="4">
    <source>
        <dbReference type="PROSITE" id="PS51462"/>
    </source>
</evidence>
<proteinExistence type="inferred from homology"/>
<protein>
    <submittedName>
        <fullName evidence="5">8-oxo-dGTP diphosphatase</fullName>
        <ecNumber evidence="5">3.6.1.55</ecNumber>
    </submittedName>
</protein>
<dbReference type="GO" id="GO:0006203">
    <property type="term" value="P:dGTP catabolic process"/>
    <property type="evidence" value="ECO:0007669"/>
    <property type="project" value="TreeGrafter"/>
</dbReference>
<sequence>MGEVRVGVGVFAVRDGAFLMGRRHGAHGAGTWSLPGGNVEFGESFADAARRELCEETGLTIGNPELLAVTNDVFAREGRHSVTLWMVGDEVGGEPVVREPDKFTDLGWYDLDSLPEPLFQPWRQLLTMPALARLDAILRVRTWRSG</sequence>
<dbReference type="InterPro" id="IPR020084">
    <property type="entry name" value="NUDIX_hydrolase_CS"/>
</dbReference>
<comment type="caution">
    <text evidence="5">The sequence shown here is derived from an EMBL/GenBank/DDBJ whole genome shotgun (WGS) entry which is preliminary data.</text>
</comment>
<accession>A0A7W7I0R9</accession>
<reference evidence="5 6" key="1">
    <citation type="submission" date="2020-08" db="EMBL/GenBank/DDBJ databases">
        <title>Sequencing the genomes of 1000 actinobacteria strains.</title>
        <authorList>
            <person name="Klenk H.-P."/>
        </authorList>
    </citation>
    <scope>NUCLEOTIDE SEQUENCE [LARGE SCALE GENOMIC DNA]</scope>
    <source>
        <strain evidence="5 6">DSM 43149</strain>
    </source>
</reference>
<evidence type="ECO:0000313" key="6">
    <source>
        <dbReference type="Proteomes" id="UP000578112"/>
    </source>
</evidence>
<dbReference type="Gene3D" id="3.90.79.10">
    <property type="entry name" value="Nucleoside Triphosphate Pyrophosphohydrolase"/>
    <property type="match status" value="1"/>
</dbReference>
<dbReference type="EMBL" id="JACHNH010000001">
    <property type="protein sequence ID" value="MBB4764235.1"/>
    <property type="molecule type" value="Genomic_DNA"/>
</dbReference>
<evidence type="ECO:0000256" key="3">
    <source>
        <dbReference type="RuleBase" id="RU003476"/>
    </source>
</evidence>
<evidence type="ECO:0000256" key="1">
    <source>
        <dbReference type="ARBA" id="ARBA00005582"/>
    </source>
</evidence>
<evidence type="ECO:0000256" key="2">
    <source>
        <dbReference type="ARBA" id="ARBA00022801"/>
    </source>
</evidence>
<dbReference type="PRINTS" id="PR00502">
    <property type="entry name" value="NUDIXFAMILY"/>
</dbReference>
<keyword evidence="6" id="KW-1185">Reference proteome</keyword>
<dbReference type="InterPro" id="IPR000086">
    <property type="entry name" value="NUDIX_hydrolase_dom"/>
</dbReference>
<dbReference type="PANTHER" id="PTHR16099:SF5">
    <property type="entry name" value="NUCLEOTIDE TRIPHOSPHATE DIPHOSPHATASE NUDT15"/>
    <property type="match status" value="1"/>
</dbReference>
<dbReference type="PROSITE" id="PS00893">
    <property type="entry name" value="NUDIX_BOX"/>
    <property type="match status" value="1"/>
</dbReference>
<dbReference type="InterPro" id="IPR015797">
    <property type="entry name" value="NUDIX_hydrolase-like_dom_sf"/>
</dbReference>
<keyword evidence="2 3" id="KW-0378">Hydrolase</keyword>
<dbReference type="AlphaFoldDB" id="A0A7W7I0R9"/>